<dbReference type="RefSeq" id="WP_304540855.1">
    <property type="nucleotide sequence ID" value="NZ_JARPTC010000002.1"/>
</dbReference>
<keyword evidence="1" id="KW-0812">Transmembrane</keyword>
<name>A0AAW7Z9E9_9FIRM</name>
<reference evidence="2" key="2">
    <citation type="submission" date="2023-03" db="EMBL/GenBank/DDBJ databases">
        <authorList>
            <person name="Zhang Z."/>
        </authorList>
    </citation>
    <scope>NUCLEOTIDE SEQUENCE</scope>
    <source>
        <strain evidence="2">DSA</strain>
    </source>
</reference>
<evidence type="ECO:0000313" key="2">
    <source>
        <dbReference type="EMBL" id="MDO7786063.1"/>
    </source>
</evidence>
<accession>A0AAW7Z9E9</accession>
<keyword evidence="3" id="KW-1185">Reference proteome</keyword>
<keyword evidence="1" id="KW-0472">Membrane</keyword>
<feature type="transmembrane region" description="Helical" evidence="1">
    <location>
        <begin position="81"/>
        <end position="98"/>
    </location>
</feature>
<comment type="caution">
    <text evidence="2">The sequence shown here is derived from an EMBL/GenBank/DDBJ whole genome shotgun (WGS) entry which is preliminary data.</text>
</comment>
<sequence>MRKSYIGILFLLLMVFGLYFSTIASNGFCLGDYILNQLGLKAFQNDEEKLGLRYTFFYALFFVIVGWKGAKKYLKDSHPILIKRLPWIFFGMLLFVVPTTTEFAKNTYYSLQDGVKSIEYDSTNSRCQVDIEGEKQLVSGAIVLSNHGNKEVNLSIKLIDREDFVEDIIIRDNQNQTVFKLPPKEKSSLKYEFYIDREKTTFQSGNMNGPKIELVEQNEGGRN</sequence>
<feature type="transmembrane region" description="Helical" evidence="1">
    <location>
        <begin position="50"/>
        <end position="69"/>
    </location>
</feature>
<evidence type="ECO:0000313" key="3">
    <source>
        <dbReference type="Proteomes" id="UP001172911"/>
    </source>
</evidence>
<protein>
    <submittedName>
        <fullName evidence="2">Uncharacterized protein</fullName>
    </submittedName>
</protein>
<dbReference type="Proteomes" id="UP001172911">
    <property type="component" value="Unassembled WGS sequence"/>
</dbReference>
<reference evidence="2" key="1">
    <citation type="journal article" date="2023" name="J. Hazard. Mater.">
        <title>Anaerobic biodegradation of pyrene and benzo[a]pyrene by a new sulfate-reducing Desulforamulus aquiferis strain DSA.</title>
        <authorList>
            <person name="Zhang Z."/>
            <person name="Sun J."/>
            <person name="Gong X."/>
            <person name="Wang C."/>
            <person name="Wang H."/>
        </authorList>
    </citation>
    <scope>NUCLEOTIDE SEQUENCE</scope>
    <source>
        <strain evidence="2">DSA</strain>
    </source>
</reference>
<organism evidence="2 3">
    <name type="scientific">Desulforamulus aquiferis</name>
    <dbReference type="NCBI Taxonomy" id="1397668"/>
    <lineage>
        <taxon>Bacteria</taxon>
        <taxon>Bacillati</taxon>
        <taxon>Bacillota</taxon>
        <taxon>Clostridia</taxon>
        <taxon>Eubacteriales</taxon>
        <taxon>Peptococcaceae</taxon>
        <taxon>Desulforamulus</taxon>
    </lineage>
</organism>
<evidence type="ECO:0000256" key="1">
    <source>
        <dbReference type="SAM" id="Phobius"/>
    </source>
</evidence>
<dbReference type="AlphaFoldDB" id="A0AAW7Z9E9"/>
<dbReference type="EMBL" id="JARPTC010000002">
    <property type="protein sequence ID" value="MDO7786063.1"/>
    <property type="molecule type" value="Genomic_DNA"/>
</dbReference>
<gene>
    <name evidence="2" type="ORF">P6N53_02350</name>
</gene>
<proteinExistence type="predicted"/>
<keyword evidence="1" id="KW-1133">Transmembrane helix</keyword>